<dbReference type="PANTHER" id="PTHR21666:SF285">
    <property type="entry name" value="M23 FAMILY METALLOPEPTIDASE"/>
    <property type="match status" value="1"/>
</dbReference>
<feature type="compositionally biased region" description="Basic and acidic residues" evidence="1">
    <location>
        <begin position="27"/>
        <end position="38"/>
    </location>
</feature>
<dbReference type="OrthoDB" id="9815245at2"/>
<dbReference type="Gene3D" id="2.70.70.10">
    <property type="entry name" value="Glucose Permease (Domain IIA)"/>
    <property type="match status" value="1"/>
</dbReference>
<dbReference type="SUPFAM" id="SSF51261">
    <property type="entry name" value="Duplicated hybrid motif"/>
    <property type="match status" value="1"/>
</dbReference>
<dbReference type="InterPro" id="IPR016047">
    <property type="entry name" value="M23ase_b-sheet_dom"/>
</dbReference>
<feature type="region of interest" description="Disordered" evidence="1">
    <location>
        <begin position="1"/>
        <end position="38"/>
    </location>
</feature>
<organism evidence="3 4">
    <name type="scientific">Luteimonas wenzhouensis</name>
    <dbReference type="NCBI Taxonomy" id="2599615"/>
    <lineage>
        <taxon>Bacteria</taxon>
        <taxon>Pseudomonadati</taxon>
        <taxon>Pseudomonadota</taxon>
        <taxon>Gammaproteobacteria</taxon>
        <taxon>Lysobacterales</taxon>
        <taxon>Lysobacteraceae</taxon>
        <taxon>Luteimonas</taxon>
    </lineage>
</organism>
<proteinExistence type="predicted"/>
<protein>
    <submittedName>
        <fullName evidence="3">M23 family metallopeptidase</fullName>
    </submittedName>
</protein>
<feature type="compositionally biased region" description="Gly residues" evidence="1">
    <location>
        <begin position="1"/>
        <end position="10"/>
    </location>
</feature>
<dbReference type="Pfam" id="PF01551">
    <property type="entry name" value="Peptidase_M23"/>
    <property type="match status" value="1"/>
</dbReference>
<dbReference type="Proteomes" id="UP000315949">
    <property type="component" value="Unassembled WGS sequence"/>
</dbReference>
<keyword evidence="4" id="KW-1185">Reference proteome</keyword>
<dbReference type="EMBL" id="VOHE01000001">
    <property type="protein sequence ID" value="TWT21625.1"/>
    <property type="molecule type" value="Genomic_DNA"/>
</dbReference>
<dbReference type="InterPro" id="IPR011055">
    <property type="entry name" value="Dup_hybrid_motif"/>
</dbReference>
<feature type="domain" description="M23ase beta-sheet core" evidence="2">
    <location>
        <begin position="220"/>
        <end position="315"/>
    </location>
</feature>
<dbReference type="AlphaFoldDB" id="A0A5C5U834"/>
<evidence type="ECO:0000256" key="1">
    <source>
        <dbReference type="SAM" id="MobiDB-lite"/>
    </source>
</evidence>
<dbReference type="GO" id="GO:0004222">
    <property type="term" value="F:metalloendopeptidase activity"/>
    <property type="evidence" value="ECO:0007669"/>
    <property type="project" value="TreeGrafter"/>
</dbReference>
<reference evidence="3 4" key="1">
    <citation type="submission" date="2019-07" db="EMBL/GenBank/DDBJ databases">
        <title>Luteimonas sp. YD-1 nov., isolated from acidic soil.</title>
        <authorList>
            <person name="Zhou J."/>
        </authorList>
    </citation>
    <scope>NUCLEOTIDE SEQUENCE [LARGE SCALE GENOMIC DNA]</scope>
    <source>
        <strain evidence="3 4">YD-1</strain>
    </source>
</reference>
<evidence type="ECO:0000313" key="4">
    <source>
        <dbReference type="Proteomes" id="UP000315949"/>
    </source>
</evidence>
<dbReference type="CDD" id="cd12797">
    <property type="entry name" value="M23_peptidase"/>
    <property type="match status" value="1"/>
</dbReference>
<evidence type="ECO:0000313" key="3">
    <source>
        <dbReference type="EMBL" id="TWT21625.1"/>
    </source>
</evidence>
<evidence type="ECO:0000259" key="2">
    <source>
        <dbReference type="Pfam" id="PF01551"/>
    </source>
</evidence>
<gene>
    <name evidence="3" type="ORF">FQY79_00340</name>
</gene>
<dbReference type="FunFam" id="2.70.70.10:FF:000019">
    <property type="entry name" value="M23 family peptidase"/>
    <property type="match status" value="1"/>
</dbReference>
<dbReference type="PANTHER" id="PTHR21666">
    <property type="entry name" value="PEPTIDASE-RELATED"/>
    <property type="match status" value="1"/>
</dbReference>
<dbReference type="InterPro" id="IPR050570">
    <property type="entry name" value="Cell_wall_metabolism_enzyme"/>
</dbReference>
<name>A0A5C5U834_9GAMM</name>
<comment type="caution">
    <text evidence="3">The sequence shown here is derived from an EMBL/GenBank/DDBJ whole genome shotgun (WGS) entry which is preliminary data.</text>
</comment>
<sequence>MGRIGAGGRAAGAAPGVRPMRTGSGGPRREAPPARAEGRSLPTWLRAAALALALVLAGAPPASTGAGTDVAADERIVFPASVQQGAMVLGKVPPGSIVAYDGRTLRTTGYGTVVFGVGRDATGPLLVTVDTPAGRRKVVRIAVAARDWPLQRVDGVPPRTVDPPPAIAERIRREQARVAQARLRDDPRTDFTRPFIRPVEGRVSGRFGRARVYNGKPGAPHSGMDIAAPAGTPVRAPAPGIVTFADPDLYLTGGTVLLDHGHGISSNFLHLSRIDVQAGDRVEQGQVIAAVGSTGRSTGPHLHWGMSWFDVRIDPQLVLEQRGD</sequence>
<accession>A0A5C5U834</accession>